<keyword evidence="1" id="KW-0812">Transmembrane</keyword>
<dbReference type="RefSeq" id="WP_153384798.1">
    <property type="nucleotide sequence ID" value="NZ_VDFO01000016.1"/>
</dbReference>
<accession>A0A5P0ZMI3</accession>
<dbReference type="PANTHER" id="PTHR34980:SF3">
    <property type="entry name" value="BLR8105 PROTEIN"/>
    <property type="match status" value="1"/>
</dbReference>
<evidence type="ECO:0000313" key="4">
    <source>
        <dbReference type="Proteomes" id="UP000371423"/>
    </source>
</evidence>
<name>A0A5P0ZMI3_9LACO</name>
<sequence>MQMKERIWNESFHPGIFSSTKLYFKDLFVGAKRMSRKDFWWGLLGMTIFAYVLVALLAFGITKMPIDDYYWSTLLGVALAMVLAYYWISVFTAMLRRLHDRKLHGWWILLGVVPIVGEIAIIVLLCLPQRDLGNSWPKQI</sequence>
<dbReference type="PANTHER" id="PTHR34980">
    <property type="entry name" value="INNER MEMBRANE PROTEIN-RELATED-RELATED"/>
    <property type="match status" value="1"/>
</dbReference>
<evidence type="ECO:0000313" key="5">
    <source>
        <dbReference type="Proteomes" id="UP000414364"/>
    </source>
</evidence>
<dbReference type="GO" id="GO:0005886">
    <property type="term" value="C:plasma membrane"/>
    <property type="evidence" value="ECO:0007669"/>
    <property type="project" value="TreeGrafter"/>
</dbReference>
<evidence type="ECO:0000313" key="2">
    <source>
        <dbReference type="EMBL" id="MQS75392.1"/>
    </source>
</evidence>
<feature type="transmembrane region" description="Helical" evidence="1">
    <location>
        <begin position="107"/>
        <end position="127"/>
    </location>
</feature>
<feature type="transmembrane region" description="Helical" evidence="1">
    <location>
        <begin position="73"/>
        <end position="95"/>
    </location>
</feature>
<dbReference type="Proteomes" id="UP000371423">
    <property type="component" value="Unassembled WGS sequence"/>
</dbReference>
<evidence type="ECO:0000313" key="3">
    <source>
        <dbReference type="EMBL" id="MQS97337.1"/>
    </source>
</evidence>
<comment type="caution">
    <text evidence="2">The sequence shown here is derived from an EMBL/GenBank/DDBJ whole genome shotgun (WGS) entry which is preliminary data.</text>
</comment>
<feature type="transmembrane region" description="Helical" evidence="1">
    <location>
        <begin position="39"/>
        <end position="61"/>
    </location>
</feature>
<proteinExistence type="predicted"/>
<dbReference type="EMBL" id="VDFP01000004">
    <property type="protein sequence ID" value="MQS75392.1"/>
    <property type="molecule type" value="Genomic_DNA"/>
</dbReference>
<gene>
    <name evidence="3" type="ORF">FHL05_05470</name>
    <name evidence="2" type="ORF">FHL06_03155</name>
</gene>
<keyword evidence="4" id="KW-1185">Reference proteome</keyword>
<dbReference type="InterPro" id="IPR008523">
    <property type="entry name" value="DUF805"/>
</dbReference>
<dbReference type="EMBL" id="VDFO01000016">
    <property type="protein sequence ID" value="MQS97337.1"/>
    <property type="molecule type" value="Genomic_DNA"/>
</dbReference>
<evidence type="ECO:0000256" key="1">
    <source>
        <dbReference type="SAM" id="Phobius"/>
    </source>
</evidence>
<dbReference type="OrthoDB" id="2322628at2"/>
<dbReference type="AlphaFoldDB" id="A0A5P0ZMI3"/>
<organism evidence="2 5">
    <name type="scientific">Companilactobacillus halodurans</name>
    <dbReference type="NCBI Taxonomy" id="2584183"/>
    <lineage>
        <taxon>Bacteria</taxon>
        <taxon>Bacillati</taxon>
        <taxon>Bacillota</taxon>
        <taxon>Bacilli</taxon>
        <taxon>Lactobacillales</taxon>
        <taxon>Lactobacillaceae</taxon>
        <taxon>Companilactobacillus</taxon>
    </lineage>
</organism>
<keyword evidence="1" id="KW-0472">Membrane</keyword>
<dbReference type="Proteomes" id="UP000414364">
    <property type="component" value="Unassembled WGS sequence"/>
</dbReference>
<protein>
    <submittedName>
        <fullName evidence="2">DUF805 domain-containing protein</fullName>
    </submittedName>
</protein>
<reference evidence="4 5" key="1">
    <citation type="journal article" date="2019" name="Syst. Appl. Microbiol.">
        <title>Polyphasic characterization of two novel Lactobacillus spp. isolated from blown salami packages: Description of Lactobacillus halodurans sp. nov. and Lactobacillus salsicarnum sp. nov.</title>
        <authorList>
            <person name="Schuster J.A."/>
            <person name="Klingl A."/>
            <person name="Vogel R.F."/>
            <person name="Ehrmann M.A."/>
        </authorList>
    </citation>
    <scope>NUCLEOTIDE SEQUENCE [LARGE SCALE GENOMIC DNA]</scope>
    <source>
        <strain evidence="3 4">TMW 1.1920</strain>
        <strain evidence="2 5">TMW 1.2172</strain>
    </source>
</reference>
<keyword evidence="1" id="KW-1133">Transmembrane helix</keyword>
<dbReference type="Pfam" id="PF05656">
    <property type="entry name" value="DUF805"/>
    <property type="match status" value="1"/>
</dbReference>